<dbReference type="SUPFAM" id="SSF56235">
    <property type="entry name" value="N-terminal nucleophile aminohydrolases (Ntn hydrolases)"/>
    <property type="match status" value="1"/>
</dbReference>
<dbReference type="Proteomes" id="UP001056708">
    <property type="component" value="Chromosome"/>
</dbReference>
<dbReference type="InterPro" id="IPR052373">
    <property type="entry name" value="Gamma-glu_amide_hydrolase"/>
</dbReference>
<dbReference type="Gene3D" id="3.60.20.10">
    <property type="entry name" value="Glutamine Phosphoribosylpyrophosphate, subunit 1, domain 1"/>
    <property type="match status" value="1"/>
</dbReference>
<dbReference type="CDD" id="cd01908">
    <property type="entry name" value="YafJ"/>
    <property type="match status" value="1"/>
</dbReference>
<dbReference type="InterPro" id="IPR017932">
    <property type="entry name" value="GATase_2_dom"/>
</dbReference>
<dbReference type="EMBL" id="CP098611">
    <property type="protein sequence ID" value="USR89530.1"/>
    <property type="molecule type" value="Genomic_DNA"/>
</dbReference>
<reference evidence="3" key="1">
    <citation type="submission" date="2022-06" db="EMBL/GenBank/DDBJ databases">
        <title>Genome sequence of Phormidium yuhuli AB48 isolated from an industrial photobioreactor environment.</title>
        <authorList>
            <person name="Qiu Y."/>
            <person name="Noonan A.J.C."/>
            <person name="Dofher K."/>
            <person name="Koch M."/>
            <person name="Kieft B."/>
            <person name="Lin X."/>
            <person name="Ziels R.M."/>
            <person name="Hallam S.J."/>
        </authorList>
    </citation>
    <scope>NUCLEOTIDE SEQUENCE</scope>
    <source>
        <strain evidence="3">AB48</strain>
    </source>
</reference>
<sequence>MCRLLAYLGSPVSLQSLLCQPPHSLIVQSYQPREMTAGRLNADGYGFSWYDRHQRNQPFTYKSILPIWSDINLPSLSDYIHSDCILAYVRSATPGQALDLSNSQPFNYHNWSFIHNGAIPQFRQRLYRPLRDRLRSPYYELINGTTDSEHLFAYLMQLQDSHPQQPLSQTLKTALEDFQELAIAHNSQLSANLILSDGQHLIACRFAVNTTPPSLYYLQQDDSHLIASEPIFPGNWQAFAPGSIVKVNPTQGPQWTVLTP</sequence>
<dbReference type="PROSITE" id="PS51278">
    <property type="entry name" value="GATASE_TYPE_2"/>
    <property type="match status" value="1"/>
</dbReference>
<dbReference type="InterPro" id="IPR026869">
    <property type="entry name" value="EgtC-like"/>
</dbReference>
<organism evidence="3 4">
    <name type="scientific">Phormidium yuhuli AB48</name>
    <dbReference type="NCBI Taxonomy" id="2940671"/>
    <lineage>
        <taxon>Bacteria</taxon>
        <taxon>Bacillati</taxon>
        <taxon>Cyanobacteriota</taxon>
        <taxon>Cyanophyceae</taxon>
        <taxon>Oscillatoriophycideae</taxon>
        <taxon>Oscillatoriales</taxon>
        <taxon>Oscillatoriaceae</taxon>
        <taxon>Phormidium</taxon>
        <taxon>Phormidium yuhuli</taxon>
    </lineage>
</organism>
<proteinExistence type="predicted"/>
<dbReference type="PANTHER" id="PTHR43187:SF1">
    <property type="entry name" value="GLUTAMINE AMIDOTRANSFERASE DUG3-RELATED"/>
    <property type="match status" value="1"/>
</dbReference>
<evidence type="ECO:0000259" key="2">
    <source>
        <dbReference type="PROSITE" id="PS51278"/>
    </source>
</evidence>
<evidence type="ECO:0000313" key="4">
    <source>
        <dbReference type="Proteomes" id="UP001056708"/>
    </source>
</evidence>
<dbReference type="NCBIfam" id="TIGR03442">
    <property type="entry name" value="ergothioneine biosynthesis protein EgtC"/>
    <property type="match status" value="1"/>
</dbReference>
<dbReference type="Pfam" id="PF13230">
    <property type="entry name" value="GATase_4"/>
    <property type="match status" value="1"/>
</dbReference>
<name>A0ABY5AL26_9CYAN</name>
<evidence type="ECO:0000313" key="3">
    <source>
        <dbReference type="EMBL" id="USR89530.1"/>
    </source>
</evidence>
<feature type="domain" description="Glutamine amidotransferase type-2" evidence="2">
    <location>
        <begin position="2"/>
        <end position="260"/>
    </location>
</feature>
<protein>
    <submittedName>
        <fullName evidence="3">Ergothioneine biosynthesis protein EgtC</fullName>
    </submittedName>
</protein>
<dbReference type="InterPro" id="IPR017808">
    <property type="entry name" value="EgtC"/>
</dbReference>
<accession>A0ABY5AL26</accession>
<keyword evidence="1" id="KW-0315">Glutamine amidotransferase</keyword>
<dbReference type="RefSeq" id="WP_252660210.1">
    <property type="nucleotide sequence ID" value="NZ_CP098611.1"/>
</dbReference>
<keyword evidence="4" id="KW-1185">Reference proteome</keyword>
<dbReference type="InterPro" id="IPR029055">
    <property type="entry name" value="Ntn_hydrolases_N"/>
</dbReference>
<gene>
    <name evidence="3" type="primary">egtC</name>
    <name evidence="3" type="ORF">NEA10_11580</name>
</gene>
<evidence type="ECO:0000256" key="1">
    <source>
        <dbReference type="ARBA" id="ARBA00022962"/>
    </source>
</evidence>
<dbReference type="PANTHER" id="PTHR43187">
    <property type="entry name" value="GLUTAMINE AMIDOTRANSFERASE DUG3-RELATED"/>
    <property type="match status" value="1"/>
</dbReference>